<dbReference type="SUPFAM" id="SSF51556">
    <property type="entry name" value="Metallo-dependent hydrolases"/>
    <property type="match status" value="1"/>
</dbReference>
<dbReference type="GO" id="GO:0046872">
    <property type="term" value="F:metal ion binding"/>
    <property type="evidence" value="ECO:0007669"/>
    <property type="project" value="UniProtKB-KW"/>
</dbReference>
<dbReference type="GO" id="GO:0004038">
    <property type="term" value="F:allantoinase activity"/>
    <property type="evidence" value="ECO:0007669"/>
    <property type="project" value="TreeGrafter"/>
</dbReference>
<dbReference type="Gene3D" id="2.30.40.10">
    <property type="entry name" value="Urease, subunit C, domain 1"/>
    <property type="match status" value="1"/>
</dbReference>
<dbReference type="InterPro" id="IPR050138">
    <property type="entry name" value="DHOase/Allantoinase_Hydrolase"/>
</dbReference>
<dbReference type="InterPro" id="IPR002195">
    <property type="entry name" value="Dihydroorotase_CS"/>
</dbReference>
<dbReference type="GO" id="GO:0005737">
    <property type="term" value="C:cytoplasm"/>
    <property type="evidence" value="ECO:0007669"/>
    <property type="project" value="TreeGrafter"/>
</dbReference>
<evidence type="ECO:0000256" key="3">
    <source>
        <dbReference type="ARBA" id="ARBA00010286"/>
    </source>
</evidence>
<feature type="domain" description="Amidohydrolase-related" evidence="6">
    <location>
        <begin position="45"/>
        <end position="391"/>
    </location>
</feature>
<proteinExistence type="inferred from homology"/>
<keyword evidence="4" id="KW-0479">Metal-binding</keyword>
<protein>
    <recommendedName>
        <fullName evidence="6">Amidohydrolase-related domain-containing protein</fullName>
    </recommendedName>
</protein>
<dbReference type="Pfam" id="PF01979">
    <property type="entry name" value="Amidohydro_1"/>
    <property type="match status" value="1"/>
</dbReference>
<dbReference type="Proteomes" id="UP000179157">
    <property type="component" value="Unassembled WGS sequence"/>
</dbReference>
<comment type="function">
    <text evidence="2">Catalyzes the reversible cyclization of carbamoyl aspartate to dihydroorotate.</text>
</comment>
<evidence type="ECO:0000256" key="5">
    <source>
        <dbReference type="ARBA" id="ARBA00022801"/>
    </source>
</evidence>
<reference evidence="7 8" key="1">
    <citation type="journal article" date="2016" name="Nat. Commun.">
        <title>Thousands of microbial genomes shed light on interconnected biogeochemical processes in an aquifer system.</title>
        <authorList>
            <person name="Anantharaman K."/>
            <person name="Brown C.T."/>
            <person name="Hug L.A."/>
            <person name="Sharon I."/>
            <person name="Castelle C.J."/>
            <person name="Probst A.J."/>
            <person name="Thomas B.C."/>
            <person name="Singh A."/>
            <person name="Wilkins M.J."/>
            <person name="Karaoz U."/>
            <person name="Brodie E.L."/>
            <person name="Williams K.H."/>
            <person name="Hubbard S.S."/>
            <person name="Banfield J.F."/>
        </authorList>
    </citation>
    <scope>NUCLEOTIDE SEQUENCE [LARGE SCALE GENOMIC DNA]</scope>
    <source>
        <strain evidence="8">RBG_16_55_9</strain>
    </source>
</reference>
<dbReference type="STRING" id="1817864.A2Z21_03785"/>
<dbReference type="AlphaFoldDB" id="A0A1F5UND8"/>
<dbReference type="SUPFAM" id="SSF51338">
    <property type="entry name" value="Composite domain of metallo-dependent hydrolases"/>
    <property type="match status" value="1"/>
</dbReference>
<evidence type="ECO:0000313" key="8">
    <source>
        <dbReference type="Proteomes" id="UP000179157"/>
    </source>
</evidence>
<accession>A0A1F5UND8</accession>
<dbReference type="PANTHER" id="PTHR43668">
    <property type="entry name" value="ALLANTOINASE"/>
    <property type="match status" value="1"/>
</dbReference>
<evidence type="ECO:0000256" key="1">
    <source>
        <dbReference type="ARBA" id="ARBA00001947"/>
    </source>
</evidence>
<dbReference type="Gene3D" id="3.20.20.140">
    <property type="entry name" value="Metal-dependent hydrolases"/>
    <property type="match status" value="2"/>
</dbReference>
<keyword evidence="5" id="KW-0378">Hydrolase</keyword>
<dbReference type="PANTHER" id="PTHR43668:SF4">
    <property type="entry name" value="ALLANTOINASE"/>
    <property type="match status" value="1"/>
</dbReference>
<dbReference type="PROSITE" id="PS00483">
    <property type="entry name" value="DIHYDROOROTASE_2"/>
    <property type="match status" value="1"/>
</dbReference>
<dbReference type="PROSITE" id="PS00482">
    <property type="entry name" value="DIHYDROOROTASE_1"/>
    <property type="match status" value="1"/>
</dbReference>
<evidence type="ECO:0000256" key="4">
    <source>
        <dbReference type="ARBA" id="ARBA00022723"/>
    </source>
</evidence>
<organism evidence="7 8">
    <name type="scientific">Fraserbacteria sp. (strain RBG_16_55_9)</name>
    <dbReference type="NCBI Taxonomy" id="1817864"/>
    <lineage>
        <taxon>Bacteria</taxon>
        <taxon>Candidatus Fraseribacteriota</taxon>
    </lineage>
</organism>
<evidence type="ECO:0000256" key="2">
    <source>
        <dbReference type="ARBA" id="ARBA00002368"/>
    </source>
</evidence>
<evidence type="ECO:0000259" key="6">
    <source>
        <dbReference type="Pfam" id="PF01979"/>
    </source>
</evidence>
<sequence length="397" mass="44391">MNVLRGGQVFLSGKLVLTEIAFDEEGIKALGDDLDGEPVDCSGRIILPGMIDAHVHFRDFQQAYKEDWQTGGRAAIQGGVTTVLAMPNTDPPITTVKMVREQWRRAERSPVTGGVFGGITPENLPRLPALAPHVTAFKLYMGETTGSLHIARPSVQKEAFRRVAETGKVLAVHAQQLDSSSEASDLEVALEYALQRDVKLHLCHVRTREGIELAQDAKRDGLDVTIETCPHYLFFTERDLTEKGAWLKVNPPLATEEDREHLWWALREGYVDILASDHAPHTIEEKSRPFEKAPYGLPGVETGLPLMLDATQKKRLTLRRLIEVFSTRPAERFSLTQKGRIEVGCDADFVIVDLERRDRVSQEMIASKCGWSPFEGFELVGWPVMTLVRGKRAFEAK</sequence>
<dbReference type="GO" id="GO:0006145">
    <property type="term" value="P:purine nucleobase catabolic process"/>
    <property type="evidence" value="ECO:0007669"/>
    <property type="project" value="TreeGrafter"/>
</dbReference>
<name>A0A1F5UND8_FRAXR</name>
<dbReference type="InterPro" id="IPR011059">
    <property type="entry name" value="Metal-dep_hydrolase_composite"/>
</dbReference>
<comment type="similarity">
    <text evidence="3">Belongs to the metallo-dependent hydrolases superfamily. DHOase family. Class I DHOase subfamily.</text>
</comment>
<evidence type="ECO:0000313" key="7">
    <source>
        <dbReference type="EMBL" id="OGF52698.1"/>
    </source>
</evidence>
<dbReference type="InterPro" id="IPR032466">
    <property type="entry name" value="Metal_Hydrolase"/>
</dbReference>
<dbReference type="InterPro" id="IPR006680">
    <property type="entry name" value="Amidohydro-rel"/>
</dbReference>
<comment type="caution">
    <text evidence="7">The sequence shown here is derived from an EMBL/GenBank/DDBJ whole genome shotgun (WGS) entry which is preliminary data.</text>
</comment>
<comment type="cofactor">
    <cofactor evidence="1">
        <name>Zn(2+)</name>
        <dbReference type="ChEBI" id="CHEBI:29105"/>
    </cofactor>
</comment>
<dbReference type="EMBL" id="MFGX01000131">
    <property type="protein sequence ID" value="OGF52698.1"/>
    <property type="molecule type" value="Genomic_DNA"/>
</dbReference>
<gene>
    <name evidence="7" type="ORF">A2Z21_03785</name>
</gene>